<dbReference type="SUPFAM" id="SSF116734">
    <property type="entry name" value="DNA methylase specificity domain"/>
    <property type="match status" value="1"/>
</dbReference>
<evidence type="ECO:0000256" key="1">
    <source>
        <dbReference type="ARBA" id="ARBA00010923"/>
    </source>
</evidence>
<proteinExistence type="inferred from homology"/>
<protein>
    <recommendedName>
        <fullName evidence="4">Type I restriction modification DNA specificity domain-containing protein</fullName>
    </recommendedName>
</protein>
<keyword evidence="2" id="KW-0680">Restriction system</keyword>
<dbReference type="InterPro" id="IPR052021">
    <property type="entry name" value="Type-I_RS_S_subunit"/>
</dbReference>
<dbReference type="GO" id="GO:0003677">
    <property type="term" value="F:DNA binding"/>
    <property type="evidence" value="ECO:0007669"/>
    <property type="project" value="UniProtKB-KW"/>
</dbReference>
<evidence type="ECO:0000313" key="6">
    <source>
        <dbReference type="Proteomes" id="UP000239589"/>
    </source>
</evidence>
<dbReference type="OrthoDB" id="9815652at2"/>
<dbReference type="PANTHER" id="PTHR30408:SF12">
    <property type="entry name" value="TYPE I RESTRICTION ENZYME MJAVIII SPECIFICITY SUBUNIT"/>
    <property type="match status" value="1"/>
</dbReference>
<reference evidence="5 6" key="1">
    <citation type="submission" date="2018-02" db="EMBL/GenBank/DDBJ databases">
        <title>Discovery of a pederin family compound in a non-symbiotic bloom-forming cyanobacterium.</title>
        <authorList>
            <person name="Kust A."/>
            <person name="Mares J."/>
            <person name="Jokela J."/>
            <person name="Urajova P."/>
            <person name="Hajek J."/>
            <person name="Saurav K."/>
            <person name="Voracova K."/>
            <person name="Fewer D.P."/>
            <person name="Haapaniemi E."/>
            <person name="Permi P."/>
            <person name="Rehakova K."/>
            <person name="Sivonen K."/>
            <person name="Hrouzek P."/>
        </authorList>
    </citation>
    <scope>NUCLEOTIDE SEQUENCE [LARGE SCALE GENOMIC DNA]</scope>
    <source>
        <strain evidence="5 6">CHARLIE-1</strain>
    </source>
</reference>
<name>A0A2S6CXH2_9CYAN</name>
<accession>A0A2S6CXH2</accession>
<evidence type="ECO:0000313" key="5">
    <source>
        <dbReference type="EMBL" id="PPJ64465.1"/>
    </source>
</evidence>
<sequence>MEKTIVNLSQLRQKGVWNFDPYSQSVAGAMAELEKSPFPVVKLGTLTLGTTQRGYFINGIKDGGEIPLISVRNISTEGINLNHLRYLTPEEHKKLEKTQVHKGDVLVSLIMHPGMAAVYESEDPANIDTHLARLRLTDKIDPAYLAFYLNSDIGQAIVRSFSTGSIQPMLTITALNDLPVMLPSLDEQKRIISEAQRLTQEAGKLSKAAEDCRAEANKLFGKLFQGAV</sequence>
<dbReference type="GO" id="GO:0009307">
    <property type="term" value="P:DNA restriction-modification system"/>
    <property type="evidence" value="ECO:0007669"/>
    <property type="project" value="UniProtKB-KW"/>
</dbReference>
<dbReference type="EMBL" id="PGEM01000027">
    <property type="protein sequence ID" value="PPJ64465.1"/>
    <property type="molecule type" value="Genomic_DNA"/>
</dbReference>
<evidence type="ECO:0000259" key="4">
    <source>
        <dbReference type="Pfam" id="PF01420"/>
    </source>
</evidence>
<keyword evidence="6" id="KW-1185">Reference proteome</keyword>
<comment type="similarity">
    <text evidence="1">Belongs to the type-I restriction system S methylase family.</text>
</comment>
<feature type="domain" description="Type I restriction modification DNA specificity" evidence="4">
    <location>
        <begin position="60"/>
        <end position="197"/>
    </location>
</feature>
<gene>
    <name evidence="5" type="ORF">CUN59_04800</name>
</gene>
<dbReference type="RefSeq" id="WP_104386763.1">
    <property type="nucleotide sequence ID" value="NZ_PGEM01000027.1"/>
</dbReference>
<keyword evidence="3" id="KW-0238">DNA-binding</keyword>
<evidence type="ECO:0000256" key="2">
    <source>
        <dbReference type="ARBA" id="ARBA00022747"/>
    </source>
</evidence>
<dbReference type="Pfam" id="PF01420">
    <property type="entry name" value="Methylase_S"/>
    <property type="match status" value="1"/>
</dbReference>
<dbReference type="PANTHER" id="PTHR30408">
    <property type="entry name" value="TYPE-1 RESTRICTION ENZYME ECOKI SPECIFICITY PROTEIN"/>
    <property type="match status" value="1"/>
</dbReference>
<dbReference type="InterPro" id="IPR000055">
    <property type="entry name" value="Restrct_endonuc_typeI_TRD"/>
</dbReference>
<evidence type="ECO:0000256" key="3">
    <source>
        <dbReference type="ARBA" id="ARBA00023125"/>
    </source>
</evidence>
<organism evidence="5 6">
    <name type="scientific">Cuspidothrix issatschenkoi CHARLIE-1</name>
    <dbReference type="NCBI Taxonomy" id="2052836"/>
    <lineage>
        <taxon>Bacteria</taxon>
        <taxon>Bacillati</taxon>
        <taxon>Cyanobacteriota</taxon>
        <taxon>Cyanophyceae</taxon>
        <taxon>Nostocales</taxon>
        <taxon>Aphanizomenonaceae</taxon>
        <taxon>Cuspidothrix</taxon>
    </lineage>
</organism>
<dbReference type="Gene3D" id="3.90.220.20">
    <property type="entry name" value="DNA methylase specificity domains"/>
    <property type="match status" value="1"/>
</dbReference>
<dbReference type="Proteomes" id="UP000239589">
    <property type="component" value="Unassembled WGS sequence"/>
</dbReference>
<dbReference type="AlphaFoldDB" id="A0A2S6CXH2"/>
<dbReference type="InterPro" id="IPR044946">
    <property type="entry name" value="Restrct_endonuc_typeI_TRD_sf"/>
</dbReference>
<comment type="caution">
    <text evidence="5">The sequence shown here is derived from an EMBL/GenBank/DDBJ whole genome shotgun (WGS) entry which is preliminary data.</text>
</comment>